<proteinExistence type="inferred from homology"/>
<feature type="domain" description="Membrane insertase YidC/Oxa/ALB C-terminal" evidence="12">
    <location>
        <begin position="38"/>
        <end position="248"/>
    </location>
</feature>
<keyword evidence="5" id="KW-0653">Protein transport</keyword>
<dbReference type="NCBIfam" id="TIGR03592">
    <property type="entry name" value="yidC_oxa1_cterm"/>
    <property type="match status" value="1"/>
</dbReference>
<dbReference type="InterPro" id="IPR001708">
    <property type="entry name" value="YidC/ALB3/OXA1/COX18"/>
</dbReference>
<evidence type="ECO:0000256" key="4">
    <source>
        <dbReference type="ARBA" id="ARBA00022692"/>
    </source>
</evidence>
<evidence type="ECO:0000256" key="9">
    <source>
        <dbReference type="RuleBase" id="RU003945"/>
    </source>
</evidence>
<evidence type="ECO:0000256" key="7">
    <source>
        <dbReference type="ARBA" id="ARBA00023136"/>
    </source>
</evidence>
<comment type="subcellular location">
    <subcellularLocation>
        <location evidence="1">Cell membrane</location>
        <topology evidence="1">Multi-pass membrane protein</topology>
    </subcellularLocation>
    <subcellularLocation>
        <location evidence="9">Membrane</location>
        <topology evidence="9">Multi-pass membrane protein</topology>
    </subcellularLocation>
</comment>
<evidence type="ECO:0000256" key="10">
    <source>
        <dbReference type="SAM" id="MobiDB-lite"/>
    </source>
</evidence>
<evidence type="ECO:0000256" key="6">
    <source>
        <dbReference type="ARBA" id="ARBA00022989"/>
    </source>
</evidence>
<dbReference type="PANTHER" id="PTHR12428">
    <property type="entry name" value="OXA1"/>
    <property type="match status" value="1"/>
</dbReference>
<evidence type="ECO:0000256" key="11">
    <source>
        <dbReference type="SAM" id="Phobius"/>
    </source>
</evidence>
<dbReference type="Pfam" id="PF02096">
    <property type="entry name" value="60KD_IMP"/>
    <property type="match status" value="1"/>
</dbReference>
<keyword evidence="7 11" id="KW-0472">Membrane</keyword>
<feature type="transmembrane region" description="Helical" evidence="11">
    <location>
        <begin position="218"/>
        <end position="248"/>
    </location>
</feature>
<feature type="transmembrane region" description="Helical" evidence="11">
    <location>
        <begin position="127"/>
        <end position="148"/>
    </location>
</feature>
<dbReference type="InterPro" id="IPR047196">
    <property type="entry name" value="YidC_ALB_C"/>
</dbReference>
<sequence length="281" mass="32184">MLMLTGCSADDRDGFFYDTFVKPMDMFLKFIYDIVGNWGLAIIIITVIVRLLILPFMLQNYKTQRESKKGMELAKPELSVVQERLQELKKEEVRAITKEDKIRIRNEQMNLQREQMAIMKKYNANPISVGGCLPILIQMPFLSGLYFTLVNPLYSEGIINSTFLGFNLGTRSYVLPLIAFAVYFVQMKVQMSLMPVNVQPGQEAMADQMKMMQWLSPIMITAFSFYVAGAVAVYYIIGGIIMIGQTYIGYKLYPPYKPEKKQSNAVDPNKVQLVSKKKKKK</sequence>
<comment type="caution">
    <text evidence="13">The sequence shown here is derived from an EMBL/GenBank/DDBJ whole genome shotgun (WGS) entry which is preliminary data.</text>
</comment>
<comment type="similarity">
    <text evidence="9">Belongs to the OXA1/ALB3/YidC family.</text>
</comment>
<keyword evidence="2" id="KW-0813">Transport</keyword>
<evidence type="ECO:0000313" key="14">
    <source>
        <dbReference type="Proteomes" id="UP000531840"/>
    </source>
</evidence>
<dbReference type="PRINTS" id="PR01900">
    <property type="entry name" value="YIDCPROTEIN"/>
</dbReference>
<keyword evidence="8" id="KW-0143">Chaperone</keyword>
<evidence type="ECO:0000256" key="5">
    <source>
        <dbReference type="ARBA" id="ARBA00022927"/>
    </source>
</evidence>
<name>A0ABX2T072_9BACL</name>
<feature type="region of interest" description="Disordered" evidence="10">
    <location>
        <begin position="259"/>
        <end position="281"/>
    </location>
</feature>
<evidence type="ECO:0000256" key="1">
    <source>
        <dbReference type="ARBA" id="ARBA00004651"/>
    </source>
</evidence>
<evidence type="ECO:0000313" key="13">
    <source>
        <dbReference type="EMBL" id="NYS47767.1"/>
    </source>
</evidence>
<evidence type="ECO:0000256" key="3">
    <source>
        <dbReference type="ARBA" id="ARBA00022475"/>
    </source>
</evidence>
<evidence type="ECO:0000256" key="8">
    <source>
        <dbReference type="ARBA" id="ARBA00023186"/>
    </source>
</evidence>
<dbReference type="PANTHER" id="PTHR12428:SF65">
    <property type="entry name" value="CYTOCHROME C OXIDASE ASSEMBLY PROTEIN COX18, MITOCHONDRIAL"/>
    <property type="match status" value="1"/>
</dbReference>
<dbReference type="PRINTS" id="PR00701">
    <property type="entry name" value="60KDINNERMP"/>
</dbReference>
<organism evidence="13 14">
    <name type="scientific">Gemelliphila palaticanis</name>
    <dbReference type="NCBI Taxonomy" id="81950"/>
    <lineage>
        <taxon>Bacteria</taxon>
        <taxon>Bacillati</taxon>
        <taxon>Bacillota</taxon>
        <taxon>Bacilli</taxon>
        <taxon>Bacillales</taxon>
        <taxon>Gemellaceae</taxon>
        <taxon>Gemelliphila</taxon>
    </lineage>
</organism>
<protein>
    <submittedName>
        <fullName evidence="13">Membrane protein insertase YidC</fullName>
    </submittedName>
</protein>
<reference evidence="13 14" key="1">
    <citation type="submission" date="2020-07" db="EMBL/GenBank/DDBJ databases">
        <title>MOT database genomes.</title>
        <authorList>
            <person name="Joseph S."/>
            <person name="Aduse-Opoku J."/>
            <person name="Hashim A."/>
            <person name="Wade W."/>
            <person name="Curtis M."/>
        </authorList>
    </citation>
    <scope>NUCLEOTIDE SEQUENCE [LARGE SCALE GENOMIC DNA]</scope>
    <source>
        <strain evidence="13 14">CIP 106318</strain>
    </source>
</reference>
<dbReference type="Proteomes" id="UP000531840">
    <property type="component" value="Unassembled WGS sequence"/>
</dbReference>
<keyword evidence="3" id="KW-1003">Cell membrane</keyword>
<evidence type="ECO:0000256" key="2">
    <source>
        <dbReference type="ARBA" id="ARBA00022448"/>
    </source>
</evidence>
<dbReference type="CDD" id="cd20070">
    <property type="entry name" value="5TM_YidC_Alb3"/>
    <property type="match status" value="1"/>
</dbReference>
<gene>
    <name evidence="13" type="primary">yidC</name>
    <name evidence="13" type="ORF">HZY85_06145</name>
</gene>
<feature type="transmembrane region" description="Helical" evidence="11">
    <location>
        <begin position="38"/>
        <end position="58"/>
    </location>
</feature>
<evidence type="ECO:0000259" key="12">
    <source>
        <dbReference type="Pfam" id="PF02096"/>
    </source>
</evidence>
<accession>A0ABX2T072</accession>
<keyword evidence="4 9" id="KW-0812">Transmembrane</keyword>
<feature type="transmembrane region" description="Helical" evidence="11">
    <location>
        <begin position="168"/>
        <end position="185"/>
    </location>
</feature>
<dbReference type="InterPro" id="IPR028055">
    <property type="entry name" value="YidC/Oxa/ALB_C"/>
</dbReference>
<dbReference type="EMBL" id="JACBYF010000012">
    <property type="protein sequence ID" value="NYS47767.1"/>
    <property type="molecule type" value="Genomic_DNA"/>
</dbReference>
<keyword evidence="6 11" id="KW-1133">Transmembrane helix</keyword>
<keyword evidence="14" id="KW-1185">Reference proteome</keyword>